<dbReference type="Proteomes" id="UP000033519">
    <property type="component" value="Unassembled WGS sequence"/>
</dbReference>
<gene>
    <name evidence="1" type="ORF">WH91_10270</name>
</gene>
<proteinExistence type="predicted"/>
<accession>A0ABR5DYM7</accession>
<comment type="caution">
    <text evidence="1">The sequence shown here is derived from an EMBL/GenBank/DDBJ whole genome shotgun (WGS) entry which is preliminary data.</text>
</comment>
<name>A0ABR5DYM7_9HYPH</name>
<keyword evidence="2" id="KW-1185">Reference proteome</keyword>
<reference evidence="1 2" key="1">
    <citation type="submission" date="2015-03" db="EMBL/GenBank/DDBJ databases">
        <authorList>
            <person name="Lepp D."/>
            <person name="Hassan Y.I."/>
            <person name="Li X.-Z."/>
            <person name="Zhou T."/>
        </authorList>
    </citation>
    <scope>NUCLEOTIDE SEQUENCE [LARGE SCALE GENOMIC DNA]</scope>
    <source>
        <strain evidence="1 2">Cr7-05</strain>
    </source>
</reference>
<evidence type="ECO:0000313" key="1">
    <source>
        <dbReference type="EMBL" id="KKC33119.1"/>
    </source>
</evidence>
<protein>
    <submittedName>
        <fullName evidence="1">Uncharacterized protein</fullName>
    </submittedName>
</protein>
<evidence type="ECO:0000313" key="2">
    <source>
        <dbReference type="Proteomes" id="UP000033519"/>
    </source>
</evidence>
<dbReference type="EMBL" id="LAPV01000097">
    <property type="protein sequence ID" value="KKC33119.1"/>
    <property type="molecule type" value="Genomic_DNA"/>
</dbReference>
<sequence>MEFGFGFVICFKTNLKCKFTDRTINVPVAKTLEKNFFSDDKGFFCYIYPPGPKAPLDPVEPQQLNATTKQGWEALFIQLTNDAANVAGLCCCSLTARILAIFGYCHMARTFDVADKKPLNTSKNTFAHLNSDLNQTVSFSL</sequence>
<organism evidence="1 2">
    <name type="scientific">Devosia psychrophila</name>
    <dbReference type="NCBI Taxonomy" id="728005"/>
    <lineage>
        <taxon>Bacteria</taxon>
        <taxon>Pseudomonadati</taxon>
        <taxon>Pseudomonadota</taxon>
        <taxon>Alphaproteobacteria</taxon>
        <taxon>Hyphomicrobiales</taxon>
        <taxon>Devosiaceae</taxon>
        <taxon>Devosia</taxon>
    </lineage>
</organism>